<dbReference type="EMBL" id="BAEO01000009">
    <property type="protein sequence ID" value="GAC17674.1"/>
    <property type="molecule type" value="Genomic_DNA"/>
</dbReference>
<proteinExistence type="predicted"/>
<dbReference type="AlphaFoldDB" id="K6XAL6"/>
<keyword evidence="2" id="KW-1185">Reference proteome</keyword>
<dbReference type="Proteomes" id="UP000006327">
    <property type="component" value="Unassembled WGS sequence"/>
</dbReference>
<evidence type="ECO:0000313" key="2">
    <source>
        <dbReference type="Proteomes" id="UP000006327"/>
    </source>
</evidence>
<reference evidence="1 2" key="1">
    <citation type="journal article" date="2017" name="Antonie Van Leeuwenhoek">
        <title>Rhizobium rhizosphaerae sp. nov., a novel species isolated from rice rhizosphere.</title>
        <authorList>
            <person name="Zhao J.J."/>
            <person name="Zhang J."/>
            <person name="Zhang R.J."/>
            <person name="Zhang C.W."/>
            <person name="Yin H.Q."/>
            <person name="Zhang X.X."/>
        </authorList>
    </citation>
    <scope>NUCLEOTIDE SEQUENCE [LARGE SCALE GENOMIC DNA]</scope>
    <source>
        <strain evidence="1 2">BSs20135</strain>
    </source>
</reference>
<evidence type="ECO:0000313" key="1">
    <source>
        <dbReference type="EMBL" id="GAC17674.1"/>
    </source>
</evidence>
<accession>K6XAL6</accession>
<name>K6XAL6_9ALTE</name>
<gene>
    <name evidence="1" type="ORF">GARC_0693</name>
</gene>
<comment type="caution">
    <text evidence="1">The sequence shown here is derived from an EMBL/GenBank/DDBJ whole genome shotgun (WGS) entry which is preliminary data.</text>
</comment>
<sequence length="49" mass="5518">MIDISKNKSPLAKLQNKGLAVYFKLLKLSKFLNKMSTAYHQTLSGKATF</sequence>
<protein>
    <submittedName>
        <fullName evidence="1">Uncharacterized protein</fullName>
    </submittedName>
</protein>
<organism evidence="1 2">
    <name type="scientific">Paraglaciecola arctica BSs20135</name>
    <dbReference type="NCBI Taxonomy" id="493475"/>
    <lineage>
        <taxon>Bacteria</taxon>
        <taxon>Pseudomonadati</taxon>
        <taxon>Pseudomonadota</taxon>
        <taxon>Gammaproteobacteria</taxon>
        <taxon>Alteromonadales</taxon>
        <taxon>Alteromonadaceae</taxon>
        <taxon>Paraglaciecola</taxon>
    </lineage>
</organism>